<dbReference type="STRING" id="1045775.SAMN05216378_5414"/>
<feature type="transmembrane region" description="Helical" evidence="14">
    <location>
        <begin position="37"/>
        <end position="56"/>
    </location>
</feature>
<evidence type="ECO:0000256" key="3">
    <source>
        <dbReference type="ARBA" id="ARBA00022516"/>
    </source>
</evidence>
<evidence type="ECO:0000256" key="1">
    <source>
        <dbReference type="ARBA" id="ARBA00001947"/>
    </source>
</evidence>
<keyword evidence="10" id="KW-0560">Oxidoreductase</keyword>
<feature type="transmembrane region" description="Helical" evidence="14">
    <location>
        <begin position="118"/>
        <end position="135"/>
    </location>
</feature>
<dbReference type="Proteomes" id="UP000198855">
    <property type="component" value="Unassembled WGS sequence"/>
</dbReference>
<reference evidence="17" key="1">
    <citation type="submission" date="2016-10" db="EMBL/GenBank/DDBJ databases">
        <authorList>
            <person name="Varghese N."/>
            <person name="Submissions S."/>
        </authorList>
    </citation>
    <scope>NUCLEOTIDE SEQUENCE [LARGE SCALE GENOMIC DNA]</scope>
    <source>
        <strain evidence="17">CGMCC 1.10784</strain>
    </source>
</reference>
<keyword evidence="4 14" id="KW-0812">Transmembrane</keyword>
<evidence type="ECO:0000256" key="12">
    <source>
        <dbReference type="ARBA" id="ARBA00023136"/>
    </source>
</evidence>
<keyword evidence="9 14" id="KW-1133">Transmembrane helix</keyword>
<keyword evidence="8" id="KW-0862">Zinc</keyword>
<dbReference type="EMBL" id="FOMT01000006">
    <property type="protein sequence ID" value="SFF19924.1"/>
    <property type="molecule type" value="Genomic_DNA"/>
</dbReference>
<comment type="subcellular location">
    <subcellularLocation>
        <location evidence="2">Endoplasmic reticulum membrane</location>
        <topology evidence="2">Multi-pass membrane protein</topology>
    </subcellularLocation>
</comment>
<evidence type="ECO:0000256" key="2">
    <source>
        <dbReference type="ARBA" id="ARBA00004477"/>
    </source>
</evidence>
<evidence type="ECO:0000256" key="10">
    <source>
        <dbReference type="ARBA" id="ARBA00023002"/>
    </source>
</evidence>
<dbReference type="GO" id="GO:0016020">
    <property type="term" value="C:membrane"/>
    <property type="evidence" value="ECO:0007669"/>
    <property type="project" value="InterPro"/>
</dbReference>
<evidence type="ECO:0000256" key="14">
    <source>
        <dbReference type="SAM" id="Phobius"/>
    </source>
</evidence>
<keyword evidence="5" id="KW-0479">Metal-binding</keyword>
<dbReference type="GO" id="GO:0005506">
    <property type="term" value="F:iron ion binding"/>
    <property type="evidence" value="ECO:0007669"/>
    <property type="project" value="InterPro"/>
</dbReference>
<sequence length="210" mass="24390">MSKKGLYRDYFLHADILIMTVVLIGLGAWAAVETLTLFSLLFFVIGLIGFMFSEYLTHRFFFHLKAPQNKLFLKFLKRLHYDHHTDPHDLKLLFLPVWYSLPNLGVLAILFYLATGMLGAALAFGAGLVTMLLVYEWKHYVAHRPIQPTTKFWKWNKRMHLLHHFKNENYWFGVSTPLVDAIFGTLKDEKDVPTSETVKNLEKRGQTLSS</sequence>
<accession>A0A1I2GPQ0</accession>
<proteinExistence type="predicted"/>
<evidence type="ECO:0000256" key="9">
    <source>
        <dbReference type="ARBA" id="ARBA00022989"/>
    </source>
</evidence>
<evidence type="ECO:0000313" key="17">
    <source>
        <dbReference type="Proteomes" id="UP000198855"/>
    </source>
</evidence>
<feature type="domain" description="Fatty acid hydroxylase" evidence="15">
    <location>
        <begin position="43"/>
        <end position="185"/>
    </location>
</feature>
<name>A0A1I2GPQ0_9BACL</name>
<dbReference type="PANTHER" id="PTHR12863:SF1">
    <property type="entry name" value="FATTY ACID 2-HYDROXYLASE"/>
    <property type="match status" value="1"/>
</dbReference>
<feature type="transmembrane region" description="Helical" evidence="14">
    <location>
        <begin position="12"/>
        <end position="31"/>
    </location>
</feature>
<evidence type="ECO:0000256" key="5">
    <source>
        <dbReference type="ARBA" id="ARBA00022723"/>
    </source>
</evidence>
<evidence type="ECO:0000256" key="7">
    <source>
        <dbReference type="ARBA" id="ARBA00022832"/>
    </source>
</evidence>
<evidence type="ECO:0000259" key="15">
    <source>
        <dbReference type="Pfam" id="PF04116"/>
    </source>
</evidence>
<protein>
    <submittedName>
        <fullName evidence="16">Fatty acid hydroxylase superfamily protein</fullName>
    </submittedName>
</protein>
<evidence type="ECO:0000256" key="4">
    <source>
        <dbReference type="ARBA" id="ARBA00022692"/>
    </source>
</evidence>
<dbReference type="AlphaFoldDB" id="A0A1I2GPQ0"/>
<evidence type="ECO:0000256" key="8">
    <source>
        <dbReference type="ARBA" id="ARBA00022833"/>
    </source>
</evidence>
<keyword evidence="12 14" id="KW-0472">Membrane</keyword>
<evidence type="ECO:0000313" key="16">
    <source>
        <dbReference type="EMBL" id="SFF19924.1"/>
    </source>
</evidence>
<dbReference type="InterPro" id="IPR006694">
    <property type="entry name" value="Fatty_acid_hydroxylase"/>
</dbReference>
<comment type="cofactor">
    <cofactor evidence="1">
        <name>Zn(2+)</name>
        <dbReference type="ChEBI" id="CHEBI:29105"/>
    </cofactor>
</comment>
<keyword evidence="17" id="KW-1185">Reference proteome</keyword>
<keyword evidence="11" id="KW-0443">Lipid metabolism</keyword>
<keyword evidence="3" id="KW-0444">Lipid biosynthesis</keyword>
<dbReference type="GO" id="GO:0006633">
    <property type="term" value="P:fatty acid biosynthetic process"/>
    <property type="evidence" value="ECO:0007669"/>
    <property type="project" value="UniProtKB-KW"/>
</dbReference>
<dbReference type="InterPro" id="IPR014430">
    <property type="entry name" value="Scs7"/>
</dbReference>
<keyword evidence="7" id="KW-0276">Fatty acid metabolism</keyword>
<evidence type="ECO:0000256" key="13">
    <source>
        <dbReference type="ARBA" id="ARBA00023160"/>
    </source>
</evidence>
<gene>
    <name evidence="16" type="ORF">SAMN05216378_5414</name>
</gene>
<evidence type="ECO:0000256" key="6">
    <source>
        <dbReference type="ARBA" id="ARBA00022824"/>
    </source>
</evidence>
<dbReference type="PANTHER" id="PTHR12863">
    <property type="entry name" value="FATTY ACID HYDROXYLASE"/>
    <property type="match status" value="1"/>
</dbReference>
<dbReference type="GO" id="GO:0080132">
    <property type="term" value="F:fatty acid 2-hydroxylase activity"/>
    <property type="evidence" value="ECO:0007669"/>
    <property type="project" value="InterPro"/>
</dbReference>
<keyword evidence="6" id="KW-0256">Endoplasmic reticulum</keyword>
<evidence type="ECO:0000256" key="11">
    <source>
        <dbReference type="ARBA" id="ARBA00023098"/>
    </source>
</evidence>
<dbReference type="Pfam" id="PF04116">
    <property type="entry name" value="FA_hydroxylase"/>
    <property type="match status" value="1"/>
</dbReference>
<keyword evidence="13" id="KW-0275">Fatty acid biosynthesis</keyword>
<organism evidence="16 17">
    <name type="scientific">Paenibacillus catalpae</name>
    <dbReference type="NCBI Taxonomy" id="1045775"/>
    <lineage>
        <taxon>Bacteria</taxon>
        <taxon>Bacillati</taxon>
        <taxon>Bacillota</taxon>
        <taxon>Bacilli</taxon>
        <taxon>Bacillales</taxon>
        <taxon>Paenibacillaceae</taxon>
        <taxon>Paenibacillus</taxon>
    </lineage>
</organism>